<dbReference type="GO" id="GO:0016810">
    <property type="term" value="F:hydrolase activity, acting on carbon-nitrogen (but not peptide) bonds"/>
    <property type="evidence" value="ECO:0007669"/>
    <property type="project" value="InterPro"/>
</dbReference>
<dbReference type="Gene3D" id="3.20.20.140">
    <property type="entry name" value="Metal-dependent hydrolases"/>
    <property type="match status" value="1"/>
</dbReference>
<dbReference type="Gene3D" id="3.10.310.70">
    <property type="match status" value="1"/>
</dbReference>
<keyword evidence="3" id="KW-1185">Reference proteome</keyword>
<dbReference type="SUPFAM" id="SSF51338">
    <property type="entry name" value="Composite domain of metallo-dependent hydrolases"/>
    <property type="match status" value="1"/>
</dbReference>
<dbReference type="PANTHER" id="PTHR22642:SF2">
    <property type="entry name" value="PROTEIN LONG AFTER FAR-RED 3"/>
    <property type="match status" value="1"/>
</dbReference>
<dbReference type="Pfam" id="PF07969">
    <property type="entry name" value="Amidohydro_3"/>
    <property type="match status" value="1"/>
</dbReference>
<feature type="domain" description="Amidohydrolase 3" evidence="1">
    <location>
        <begin position="69"/>
        <end position="539"/>
    </location>
</feature>
<sequence length="543" mass="60987">MKNIFYFLTLSLLLTSCFKGENADLVIYNARIHTLDKEGEVHNAIAIKDGKILETGPEREIRNKYSASEEINAEQKEIYPGFHDAHGHISILALNNLKCDLRGSTSYAQMITRIEKHLNKKEQLVVVAHGWDQNVWGETQLPNFEQLNKAFPNQPVVCTRVDEHAMLINQAAVEYFQLNVDTLIEGGELLKENGVFTGILMDNAMSLINDRLPQPSDQEIKESIKDIQRQLLGYGITNVHEAGLYMEEFRILDEMATSGELKIGVYGMLLPTQEAFDFVLKNGHYTNGPLKVRSFKIIGDGALGSRGACLIHPYHDHAGNGFLTTSMKDVASIALFAKENNYQVNTHCIGDSTNRNLLHLIDTLMSDVEDHRWRIEHAQIVHPNDLKLFQHAGVIPSVQPTHAVSDMPWAANRLGEERLKNSGYLYKSLMLQNNIIAFGTDFPVEHMNPFLTLHAAINRQNAENMPEGGFQKEEAIGFHESLKAMTIWPAIASFQEGKVGTLEKNKQATFVILDHPLSTSGDYQPNYAWMTFIDGKAVFSMGL</sequence>
<dbReference type="InterPro" id="IPR011059">
    <property type="entry name" value="Metal-dep_hydrolase_composite"/>
</dbReference>
<dbReference type="Proteomes" id="UP000236454">
    <property type="component" value="Unassembled WGS sequence"/>
</dbReference>
<name>A0A1I7BKI9_9FLAO</name>
<dbReference type="PROSITE" id="PS51257">
    <property type="entry name" value="PROKAR_LIPOPROTEIN"/>
    <property type="match status" value="1"/>
</dbReference>
<dbReference type="OrthoDB" id="9767366at2"/>
<evidence type="ECO:0000313" key="2">
    <source>
        <dbReference type="EMBL" id="SFT87686.1"/>
    </source>
</evidence>
<dbReference type="RefSeq" id="WP_090252119.1">
    <property type="nucleotide sequence ID" value="NZ_FPAS01000006.1"/>
</dbReference>
<dbReference type="Gene3D" id="2.30.40.10">
    <property type="entry name" value="Urease, subunit C, domain 1"/>
    <property type="match status" value="1"/>
</dbReference>
<dbReference type="STRING" id="477690.SAMN05216474_2842"/>
<dbReference type="CDD" id="cd01300">
    <property type="entry name" value="YtcJ_like"/>
    <property type="match status" value="1"/>
</dbReference>
<proteinExistence type="predicted"/>
<evidence type="ECO:0000313" key="3">
    <source>
        <dbReference type="Proteomes" id="UP000236454"/>
    </source>
</evidence>
<dbReference type="InterPro" id="IPR013108">
    <property type="entry name" value="Amidohydro_3"/>
</dbReference>
<protein>
    <recommendedName>
        <fullName evidence="1">Amidohydrolase 3 domain-containing protein</fullName>
    </recommendedName>
</protein>
<dbReference type="EMBL" id="FPAS01000006">
    <property type="protein sequence ID" value="SFT87686.1"/>
    <property type="molecule type" value="Genomic_DNA"/>
</dbReference>
<evidence type="ECO:0000259" key="1">
    <source>
        <dbReference type="Pfam" id="PF07969"/>
    </source>
</evidence>
<organism evidence="2 3">
    <name type="scientific">Lishizhenia tianjinensis</name>
    <dbReference type="NCBI Taxonomy" id="477690"/>
    <lineage>
        <taxon>Bacteria</taxon>
        <taxon>Pseudomonadati</taxon>
        <taxon>Bacteroidota</taxon>
        <taxon>Flavobacteriia</taxon>
        <taxon>Flavobacteriales</taxon>
        <taxon>Crocinitomicaceae</taxon>
        <taxon>Lishizhenia</taxon>
    </lineage>
</organism>
<dbReference type="AlphaFoldDB" id="A0A1I7BKI9"/>
<gene>
    <name evidence="2" type="ORF">SAMN05216474_2842</name>
</gene>
<dbReference type="InterPro" id="IPR033932">
    <property type="entry name" value="YtcJ-like"/>
</dbReference>
<dbReference type="InterPro" id="IPR032466">
    <property type="entry name" value="Metal_Hydrolase"/>
</dbReference>
<dbReference type="SUPFAM" id="SSF51556">
    <property type="entry name" value="Metallo-dependent hydrolases"/>
    <property type="match status" value="1"/>
</dbReference>
<reference evidence="2 3" key="1">
    <citation type="submission" date="2016-10" db="EMBL/GenBank/DDBJ databases">
        <authorList>
            <person name="de Groot N.N."/>
        </authorList>
    </citation>
    <scope>NUCLEOTIDE SEQUENCE [LARGE SCALE GENOMIC DNA]</scope>
    <source>
        <strain evidence="2 3">CGMCC 1.7005</strain>
    </source>
</reference>
<dbReference type="PANTHER" id="PTHR22642">
    <property type="entry name" value="IMIDAZOLONEPROPIONASE"/>
    <property type="match status" value="1"/>
</dbReference>
<accession>A0A1I7BKI9</accession>